<keyword evidence="2" id="KW-0812">Transmembrane</keyword>
<evidence type="ECO:0000256" key="1">
    <source>
        <dbReference type="SAM" id="MobiDB-lite"/>
    </source>
</evidence>
<feature type="region of interest" description="Disordered" evidence="1">
    <location>
        <begin position="1"/>
        <end position="20"/>
    </location>
</feature>
<sequence length="65" mass="7343">MKIEDEPSLETIDDYNNNESPEKRKNIYMIIFGLLILGVILTSIKMSNNSVSDKIETSPNAKVVE</sequence>
<evidence type="ECO:0000313" key="3">
    <source>
        <dbReference type="EMBL" id="SFV51513.1"/>
    </source>
</evidence>
<protein>
    <submittedName>
        <fullName evidence="3">Uncharacterized protein</fullName>
    </submittedName>
</protein>
<name>A0A1W1BDE5_9ZZZZ</name>
<feature type="compositionally biased region" description="Acidic residues" evidence="1">
    <location>
        <begin position="1"/>
        <end position="13"/>
    </location>
</feature>
<keyword evidence="2" id="KW-0472">Membrane</keyword>
<keyword evidence="2" id="KW-1133">Transmembrane helix</keyword>
<gene>
    <name evidence="3" type="ORF">MNB_SV-9-237</name>
</gene>
<dbReference type="EMBL" id="FPHG01000009">
    <property type="protein sequence ID" value="SFV51513.1"/>
    <property type="molecule type" value="Genomic_DNA"/>
</dbReference>
<reference evidence="3" key="1">
    <citation type="submission" date="2016-10" db="EMBL/GenBank/DDBJ databases">
        <authorList>
            <person name="de Groot N.N."/>
        </authorList>
    </citation>
    <scope>NUCLEOTIDE SEQUENCE</scope>
</reference>
<proteinExistence type="predicted"/>
<evidence type="ECO:0000256" key="2">
    <source>
        <dbReference type="SAM" id="Phobius"/>
    </source>
</evidence>
<accession>A0A1W1BDE5</accession>
<dbReference type="AlphaFoldDB" id="A0A1W1BDE5"/>
<organism evidence="3">
    <name type="scientific">hydrothermal vent metagenome</name>
    <dbReference type="NCBI Taxonomy" id="652676"/>
    <lineage>
        <taxon>unclassified sequences</taxon>
        <taxon>metagenomes</taxon>
        <taxon>ecological metagenomes</taxon>
    </lineage>
</organism>
<feature type="transmembrane region" description="Helical" evidence="2">
    <location>
        <begin position="27"/>
        <end position="44"/>
    </location>
</feature>